<evidence type="ECO:0000256" key="1">
    <source>
        <dbReference type="ARBA" id="ARBA00006817"/>
    </source>
</evidence>
<dbReference type="SUPFAM" id="SSF55961">
    <property type="entry name" value="Bet v1-like"/>
    <property type="match status" value="1"/>
</dbReference>
<evidence type="ECO:0000259" key="2">
    <source>
        <dbReference type="Pfam" id="PF08327"/>
    </source>
</evidence>
<protein>
    <submittedName>
        <fullName evidence="3">SRPBCC domain-containing protein</fullName>
    </submittedName>
</protein>
<feature type="domain" description="Activator of Hsp90 ATPase homologue 1/2-like C-terminal" evidence="2">
    <location>
        <begin position="12"/>
        <end position="131"/>
    </location>
</feature>
<name>A0A420EFS9_9ALTE</name>
<dbReference type="InterPro" id="IPR023393">
    <property type="entry name" value="START-like_dom_sf"/>
</dbReference>
<dbReference type="CDD" id="cd07814">
    <property type="entry name" value="SRPBCC_CalC_Aha1-like"/>
    <property type="match status" value="1"/>
</dbReference>
<gene>
    <name evidence="3" type="ORF">DBZ36_03415</name>
</gene>
<keyword evidence="4" id="KW-1185">Reference proteome</keyword>
<organism evidence="3 4">
    <name type="scientific">Alginatibacterium sediminis</name>
    <dbReference type="NCBI Taxonomy" id="2164068"/>
    <lineage>
        <taxon>Bacteria</taxon>
        <taxon>Pseudomonadati</taxon>
        <taxon>Pseudomonadota</taxon>
        <taxon>Gammaproteobacteria</taxon>
        <taxon>Alteromonadales</taxon>
        <taxon>Alteromonadaceae</taxon>
        <taxon>Alginatibacterium</taxon>
    </lineage>
</organism>
<dbReference type="OrthoDB" id="287565at2"/>
<accession>A0A420EFS9</accession>
<evidence type="ECO:0000313" key="3">
    <source>
        <dbReference type="EMBL" id="RKF19528.1"/>
    </source>
</evidence>
<dbReference type="Pfam" id="PF08327">
    <property type="entry name" value="AHSA1"/>
    <property type="match status" value="1"/>
</dbReference>
<dbReference type="EMBL" id="RAQO01000004">
    <property type="protein sequence ID" value="RKF19528.1"/>
    <property type="molecule type" value="Genomic_DNA"/>
</dbReference>
<dbReference type="Proteomes" id="UP000286482">
    <property type="component" value="Unassembled WGS sequence"/>
</dbReference>
<dbReference type="RefSeq" id="WP_120353534.1">
    <property type="nucleotide sequence ID" value="NZ_RAQO01000004.1"/>
</dbReference>
<reference evidence="3 4" key="1">
    <citation type="submission" date="2018-09" db="EMBL/GenBank/DDBJ databases">
        <authorList>
            <person name="Wang Z."/>
        </authorList>
    </citation>
    <scope>NUCLEOTIDE SEQUENCE [LARGE SCALE GENOMIC DNA]</scope>
    <source>
        <strain evidence="3 4">ALS 81</strain>
    </source>
</reference>
<proteinExistence type="inferred from homology"/>
<dbReference type="Gene3D" id="3.30.530.20">
    <property type="match status" value="1"/>
</dbReference>
<sequence length="144" mass="16376">MTDILHRIVIETSPEKVYAALTQQELLSAWWTKAETENKVGTVARFYFGANSEHKVEMKITDLVPNERVCWKCIDGPWVGTDAFQFNIQAHERGAALEFSNLGWAETDEFFMHCNSKWGFFLTVSLKNLLEKGAGQAHPNDPNI</sequence>
<dbReference type="AlphaFoldDB" id="A0A420EFS9"/>
<dbReference type="InterPro" id="IPR013538">
    <property type="entry name" value="ASHA1/2-like_C"/>
</dbReference>
<evidence type="ECO:0000313" key="4">
    <source>
        <dbReference type="Proteomes" id="UP000286482"/>
    </source>
</evidence>
<comment type="caution">
    <text evidence="3">The sequence shown here is derived from an EMBL/GenBank/DDBJ whole genome shotgun (WGS) entry which is preliminary data.</text>
</comment>
<comment type="similarity">
    <text evidence="1">Belongs to the AHA1 family.</text>
</comment>